<evidence type="ECO:0000256" key="5">
    <source>
        <dbReference type="ARBA" id="ARBA00023136"/>
    </source>
</evidence>
<keyword evidence="8" id="KW-1185">Reference proteome</keyword>
<organism evidence="7 8">
    <name type="scientific">Oleomonas cavernae</name>
    <dbReference type="NCBI Taxonomy" id="2320859"/>
    <lineage>
        <taxon>Bacteria</taxon>
        <taxon>Pseudomonadati</taxon>
        <taxon>Pseudomonadota</taxon>
        <taxon>Alphaproteobacteria</taxon>
        <taxon>Acetobacterales</taxon>
        <taxon>Acetobacteraceae</taxon>
        <taxon>Oleomonas</taxon>
    </lineage>
</organism>
<keyword evidence="3 6" id="KW-0812">Transmembrane</keyword>
<dbReference type="GO" id="GO:0005886">
    <property type="term" value="C:plasma membrane"/>
    <property type="evidence" value="ECO:0007669"/>
    <property type="project" value="UniProtKB-SubCell"/>
</dbReference>
<dbReference type="Proteomes" id="UP000284605">
    <property type="component" value="Unassembled WGS sequence"/>
</dbReference>
<dbReference type="CDD" id="cd06580">
    <property type="entry name" value="TM_PBP1_transp_TpRbsC_like"/>
    <property type="match status" value="1"/>
</dbReference>
<feature type="transmembrane region" description="Helical" evidence="6">
    <location>
        <begin position="61"/>
        <end position="83"/>
    </location>
</feature>
<feature type="transmembrane region" description="Helical" evidence="6">
    <location>
        <begin position="95"/>
        <end position="112"/>
    </location>
</feature>
<dbReference type="PANTHER" id="PTHR47089">
    <property type="entry name" value="ABC TRANSPORTER, PERMEASE PROTEIN"/>
    <property type="match status" value="1"/>
</dbReference>
<feature type="transmembrane region" description="Helical" evidence="6">
    <location>
        <begin position="271"/>
        <end position="290"/>
    </location>
</feature>
<keyword evidence="2" id="KW-1003">Cell membrane</keyword>
<feature type="transmembrane region" description="Helical" evidence="6">
    <location>
        <begin position="192"/>
        <end position="215"/>
    </location>
</feature>
<comment type="subcellular location">
    <subcellularLocation>
        <location evidence="1">Cell membrane</location>
        <topology evidence="1">Multi-pass membrane protein</topology>
    </subcellularLocation>
</comment>
<sequence>MFERISLVRRQDVPLATRLATFAGGLAVGIGLSALLLWFAGVPGDALVDELFVQVFLSSDGLAQTVTGAAPLILVGLSSAFATRVRFWNIGIEGQLWWGAIAAAAIGIYDIGPPVLRPVLMLLAACLAGAAWIGLPLWLKVRYSISETVLTLLLTNIAFLFVQHLLFGAWKDPATGFPVSPQMQPAEQLAKFGWGNVGLSIVIALAVALLLWLLIDRSRLGIYARAVGLNATTAKATGLPVTMTITMLVLLSGALSGLAGGLAVAATEYRLTQFLGGNYTFSGIVIGFLARTHPLGVVVAAFCVAGMFTAGSSLKVFYSLSDAVVVLIEGIILMSLLAAQFFATYKVALARRSVAA</sequence>
<dbReference type="PANTHER" id="PTHR47089:SF1">
    <property type="entry name" value="GUANOSINE ABC TRANSPORTER PERMEASE PROTEIN NUPP"/>
    <property type="match status" value="1"/>
</dbReference>
<dbReference type="EMBL" id="QYUK01000011">
    <property type="protein sequence ID" value="RJF87731.1"/>
    <property type="molecule type" value="Genomic_DNA"/>
</dbReference>
<keyword evidence="5 6" id="KW-0472">Membrane</keyword>
<gene>
    <name evidence="7" type="ORF">D3874_12435</name>
</gene>
<dbReference type="GO" id="GO:0022857">
    <property type="term" value="F:transmembrane transporter activity"/>
    <property type="evidence" value="ECO:0007669"/>
    <property type="project" value="InterPro"/>
</dbReference>
<feature type="transmembrane region" description="Helical" evidence="6">
    <location>
        <begin position="324"/>
        <end position="343"/>
    </location>
</feature>
<feature type="transmembrane region" description="Helical" evidence="6">
    <location>
        <begin position="297"/>
        <end position="318"/>
    </location>
</feature>
<dbReference type="InterPro" id="IPR001851">
    <property type="entry name" value="ABC_transp_permease"/>
</dbReference>
<keyword evidence="4 6" id="KW-1133">Transmembrane helix</keyword>
<name>A0A418WCG7_9PROT</name>
<evidence type="ECO:0000256" key="1">
    <source>
        <dbReference type="ARBA" id="ARBA00004651"/>
    </source>
</evidence>
<accession>A0A418WCG7</accession>
<feature type="transmembrane region" description="Helical" evidence="6">
    <location>
        <begin position="20"/>
        <end position="41"/>
    </location>
</feature>
<protein>
    <submittedName>
        <fullName evidence="7">ABC transporter permease</fullName>
    </submittedName>
</protein>
<dbReference type="Pfam" id="PF02653">
    <property type="entry name" value="BPD_transp_2"/>
    <property type="match status" value="1"/>
</dbReference>
<dbReference type="RefSeq" id="WP_119778368.1">
    <property type="nucleotide sequence ID" value="NZ_QYUK01000011.1"/>
</dbReference>
<evidence type="ECO:0000313" key="7">
    <source>
        <dbReference type="EMBL" id="RJF87731.1"/>
    </source>
</evidence>
<dbReference type="AlphaFoldDB" id="A0A418WCG7"/>
<evidence type="ECO:0000256" key="6">
    <source>
        <dbReference type="SAM" id="Phobius"/>
    </source>
</evidence>
<feature type="transmembrane region" description="Helical" evidence="6">
    <location>
        <begin position="118"/>
        <end position="138"/>
    </location>
</feature>
<evidence type="ECO:0000256" key="3">
    <source>
        <dbReference type="ARBA" id="ARBA00022692"/>
    </source>
</evidence>
<proteinExistence type="predicted"/>
<evidence type="ECO:0000256" key="2">
    <source>
        <dbReference type="ARBA" id="ARBA00022475"/>
    </source>
</evidence>
<comment type="caution">
    <text evidence="7">The sequence shown here is derived from an EMBL/GenBank/DDBJ whole genome shotgun (WGS) entry which is preliminary data.</text>
</comment>
<reference evidence="7 8" key="1">
    <citation type="submission" date="2018-09" db="EMBL/GenBank/DDBJ databases">
        <authorList>
            <person name="Zhu H."/>
        </authorList>
    </citation>
    <scope>NUCLEOTIDE SEQUENCE [LARGE SCALE GENOMIC DNA]</scope>
    <source>
        <strain evidence="7 8">K1W22B-8</strain>
    </source>
</reference>
<dbReference type="OrthoDB" id="9809785at2"/>
<feature type="transmembrane region" description="Helical" evidence="6">
    <location>
        <begin position="245"/>
        <end position="265"/>
    </location>
</feature>
<evidence type="ECO:0000313" key="8">
    <source>
        <dbReference type="Proteomes" id="UP000284605"/>
    </source>
</evidence>
<feature type="transmembrane region" description="Helical" evidence="6">
    <location>
        <begin position="150"/>
        <end position="170"/>
    </location>
</feature>
<evidence type="ECO:0000256" key="4">
    <source>
        <dbReference type="ARBA" id="ARBA00022989"/>
    </source>
</evidence>